<dbReference type="InterPro" id="IPR036856">
    <property type="entry name" value="Ald_Oxase/Xan_DH_a/b_sf"/>
</dbReference>
<dbReference type="RefSeq" id="WP_106582379.1">
    <property type="nucleotide sequence ID" value="NZ_PYGA01000004.1"/>
</dbReference>
<proteinExistence type="predicted"/>
<dbReference type="Pfam" id="PF01315">
    <property type="entry name" value="Ald_Xan_dh_C"/>
    <property type="match status" value="1"/>
</dbReference>
<protein>
    <submittedName>
        <fullName evidence="3">Xanthine dehydrogenase molybdenum binding subunit apoprotein</fullName>
    </submittedName>
</protein>
<dbReference type="Gene3D" id="3.30.365.10">
    <property type="entry name" value="Aldehyde oxidase/xanthine dehydrogenase, molybdopterin binding domain"/>
    <property type="match status" value="4"/>
</dbReference>
<accession>A0A2P8DPE1</accession>
<dbReference type="InterPro" id="IPR000674">
    <property type="entry name" value="Ald_Oxase/Xan_DH_a/b"/>
</dbReference>
<dbReference type="InterPro" id="IPR037165">
    <property type="entry name" value="AldOxase/xan_DH_Mopterin-bd_sf"/>
</dbReference>
<evidence type="ECO:0000259" key="2">
    <source>
        <dbReference type="SMART" id="SM01008"/>
    </source>
</evidence>
<dbReference type="InterPro" id="IPR016208">
    <property type="entry name" value="Ald_Oxase/xanthine_DH-like"/>
</dbReference>
<dbReference type="Pfam" id="PF02738">
    <property type="entry name" value="MoCoBD_1"/>
    <property type="match status" value="1"/>
</dbReference>
<dbReference type="InterPro" id="IPR046867">
    <property type="entry name" value="AldOxase/xan_DH_MoCoBD2"/>
</dbReference>
<sequence length="830" mass="87803">MATDIRTTASTTGGTTTRTPASAPTSTPAGTPTRSPADSAPLSSTTRDGLGASPRRPDGTLKVTGAFAYSSDMWLEDMLWGTTLRSPHPHARIRGIDTTAALRLPGVYAVLTHEDVPGEKRYGLEFTDQPVLAYDKVRYKGEAVAIIAADHPETGRRAAERIVVDYEVLPPVSDVTAAAFDADSPLVHEAGSLPVHEEYNQSGNVVRHQPIRTGAFAEGADIEELRARADVVVSGEYEVGMQDQAFLGPESGMAVPAEDGGVDLYIATQWLHVDQRQIAPCLGLPADKVRLTLAGVGGAFGAREDLSMQIHACMLALRTGKPVKFVYNREESFYGHVHRHPAKMAYEHGAMSDGTLVYATAQVVLDGGAYASATPAVVGVASSLGLGPYEIPNARMDAYGVYTTNPPCGAMRGFGAVQACFGYESQMDRLAEELGMHPVDLRVKNAMSQGSHIITGQEIDSPLPMAEMLLRAKDTAQPVARRDLADPADVRTLPGGTANTSHGEGVVRGVGYGVGLKNLCYSEGFDDYSTARVRLEVIGGEPSVLVHTAAAEVGQGLVTVKGQIAREELGVERVTIHPSDTRVGSSGSSSASRQSYMTGGAVQRACQAVRSQVFALARARSLVAAGRPDGDLALVGGKVVSELDGALAELGDLLGDEAVEATEEFHHRPTEPLDPTRGQGDSHTQFGMCVHRAVVDVDVELGLVKVVEMTAVQDVGRILHPQQLIGQIEGATTQGIGLALMEEIQVKDSVIRNPSFTDYLIPTILDTPPMRIDVLERPDPAAPYGLRGAGEPATLSSTPAVVAAIRDATGRALTHAPVRPEDIVGIVVPD</sequence>
<dbReference type="GO" id="GO:0005506">
    <property type="term" value="F:iron ion binding"/>
    <property type="evidence" value="ECO:0007669"/>
    <property type="project" value="InterPro"/>
</dbReference>
<dbReference type="InterPro" id="IPR008274">
    <property type="entry name" value="AldOxase/xan_DH_MoCoBD1"/>
</dbReference>
<dbReference type="GO" id="GO:0016491">
    <property type="term" value="F:oxidoreductase activity"/>
    <property type="evidence" value="ECO:0007669"/>
    <property type="project" value="InterPro"/>
</dbReference>
<dbReference type="SUPFAM" id="SSF56003">
    <property type="entry name" value="Molybdenum cofactor-binding domain"/>
    <property type="match status" value="1"/>
</dbReference>
<evidence type="ECO:0000256" key="1">
    <source>
        <dbReference type="SAM" id="MobiDB-lite"/>
    </source>
</evidence>
<feature type="region of interest" description="Disordered" evidence="1">
    <location>
        <begin position="1"/>
        <end position="61"/>
    </location>
</feature>
<dbReference type="PANTHER" id="PTHR11908:SF157">
    <property type="entry name" value="XANTHINE DEHYDROGENASE SUBUNIT D-RELATED"/>
    <property type="match status" value="1"/>
</dbReference>
<name>A0A2P8DPE1_9ACTN</name>
<dbReference type="Pfam" id="PF20256">
    <property type="entry name" value="MoCoBD_2"/>
    <property type="match status" value="1"/>
</dbReference>
<feature type="compositionally biased region" description="Low complexity" evidence="1">
    <location>
        <begin position="1"/>
        <end position="37"/>
    </location>
</feature>
<reference evidence="3 4" key="1">
    <citation type="submission" date="2018-03" db="EMBL/GenBank/DDBJ databases">
        <title>Genomic Encyclopedia of Archaeal and Bacterial Type Strains, Phase II (KMG-II): from individual species to whole genera.</title>
        <authorList>
            <person name="Goeker M."/>
        </authorList>
    </citation>
    <scope>NUCLEOTIDE SEQUENCE [LARGE SCALE GENOMIC DNA]</scope>
    <source>
        <strain evidence="3 4">DSM 45312</strain>
    </source>
</reference>
<dbReference type="Gene3D" id="3.90.1170.50">
    <property type="entry name" value="Aldehyde oxidase/xanthine dehydrogenase, a/b hammerhead"/>
    <property type="match status" value="1"/>
</dbReference>
<dbReference type="SMART" id="SM01008">
    <property type="entry name" value="Ald_Xan_dh_C"/>
    <property type="match status" value="1"/>
</dbReference>
<dbReference type="EMBL" id="PYGA01000004">
    <property type="protein sequence ID" value="PSK99071.1"/>
    <property type="molecule type" value="Genomic_DNA"/>
</dbReference>
<dbReference type="OrthoDB" id="9758509at2"/>
<evidence type="ECO:0000313" key="3">
    <source>
        <dbReference type="EMBL" id="PSK99071.1"/>
    </source>
</evidence>
<organism evidence="3 4">
    <name type="scientific">Murinocardiopsis flavida</name>
    <dbReference type="NCBI Taxonomy" id="645275"/>
    <lineage>
        <taxon>Bacteria</taxon>
        <taxon>Bacillati</taxon>
        <taxon>Actinomycetota</taxon>
        <taxon>Actinomycetes</taxon>
        <taxon>Streptosporangiales</taxon>
        <taxon>Nocardiopsidaceae</taxon>
        <taxon>Murinocardiopsis</taxon>
    </lineage>
</organism>
<comment type="caution">
    <text evidence="3">The sequence shown here is derived from an EMBL/GenBank/DDBJ whole genome shotgun (WGS) entry which is preliminary data.</text>
</comment>
<dbReference type="PANTHER" id="PTHR11908">
    <property type="entry name" value="XANTHINE DEHYDROGENASE"/>
    <property type="match status" value="1"/>
</dbReference>
<dbReference type="AlphaFoldDB" id="A0A2P8DPE1"/>
<dbReference type="Proteomes" id="UP000240542">
    <property type="component" value="Unassembled WGS sequence"/>
</dbReference>
<gene>
    <name evidence="3" type="ORF">CLV63_104295</name>
</gene>
<feature type="domain" description="Aldehyde oxidase/xanthine dehydrogenase a/b hammerhead" evidence="2">
    <location>
        <begin position="64"/>
        <end position="170"/>
    </location>
</feature>
<keyword evidence="4" id="KW-1185">Reference proteome</keyword>
<dbReference type="SUPFAM" id="SSF54665">
    <property type="entry name" value="CO dehydrogenase molybdoprotein N-domain-like"/>
    <property type="match status" value="1"/>
</dbReference>
<evidence type="ECO:0000313" key="4">
    <source>
        <dbReference type="Proteomes" id="UP000240542"/>
    </source>
</evidence>